<gene>
    <name evidence="2" type="ORF">DFH07DRAFT_979214</name>
</gene>
<dbReference type="Pfam" id="PF12891">
    <property type="entry name" value="Glyco_hydro_44"/>
    <property type="match status" value="1"/>
</dbReference>
<evidence type="ECO:0000313" key="3">
    <source>
        <dbReference type="Proteomes" id="UP001215280"/>
    </source>
</evidence>
<keyword evidence="3" id="KW-1185">Reference proteome</keyword>
<dbReference type="Proteomes" id="UP001215280">
    <property type="component" value="Unassembled WGS sequence"/>
</dbReference>
<dbReference type="Gene3D" id="3.20.20.80">
    <property type="entry name" value="Glycosidases"/>
    <property type="match status" value="1"/>
</dbReference>
<protein>
    <submittedName>
        <fullName evidence="2">Glycoside hydrolase family 44-domain-containing protein</fullName>
    </submittedName>
</protein>
<dbReference type="AlphaFoldDB" id="A0AAD7K2J5"/>
<feature type="domain" description="Glycoside hydrolase family 44 catalytic" evidence="1">
    <location>
        <begin position="306"/>
        <end position="525"/>
    </location>
</feature>
<dbReference type="InterPro" id="IPR017853">
    <property type="entry name" value="GH"/>
</dbReference>
<dbReference type="InterPro" id="IPR013780">
    <property type="entry name" value="Glyco_hydro_b"/>
</dbReference>
<dbReference type="Gene3D" id="2.60.40.1180">
    <property type="entry name" value="Golgi alpha-mannosidase II"/>
    <property type="match status" value="1"/>
</dbReference>
<organism evidence="2 3">
    <name type="scientific">Mycena maculata</name>
    <dbReference type="NCBI Taxonomy" id="230809"/>
    <lineage>
        <taxon>Eukaryota</taxon>
        <taxon>Fungi</taxon>
        <taxon>Dikarya</taxon>
        <taxon>Basidiomycota</taxon>
        <taxon>Agaricomycotina</taxon>
        <taxon>Agaricomycetes</taxon>
        <taxon>Agaricomycetidae</taxon>
        <taxon>Agaricales</taxon>
        <taxon>Marasmiineae</taxon>
        <taxon>Mycenaceae</taxon>
        <taxon>Mycena</taxon>
    </lineage>
</organism>
<dbReference type="GO" id="GO:0016787">
    <property type="term" value="F:hydrolase activity"/>
    <property type="evidence" value="ECO:0007669"/>
    <property type="project" value="UniProtKB-KW"/>
</dbReference>
<sequence length="742" mass="80294">LTLLAACVVAQNIPVYTDGAGALAAEWEDWSWGSTINYAATDLTEGSTSILVNSTAYSALSVKYDGNPFSNYQGLSFDLAVSHLTITLDSTTDGDTSVDILVSSITTSISPDTFTSILINFNDLPGTNGALGNDSWDRISWQAGGNGDVYHIDNIVILQDIIIPPLFLSAEPLAANTIAVTTQGAVDISTLSVTLNGQSVAILNTTTYVPVGTPSESVTYLTLGTTFEAGTLAIDTGVPNGGNETFSFTLPAVQYASIVQQVSVPISPQIYGVNFPTSAQYIQDLGVTMSRWGGNAVTAYNPAGQFTNAGNDWYFENRVADPPDADDWVGWVQGAGSDSLLTVPALDWVSKDATSYSYPISIYPLQEGTDPYLPNAGDGLFPNGSYVTPVPNPANVYTPWNASMAGAWLKGLANKPTLIAVDNEIEIASNTHQDMHPNPMGYDEELARVLNTSLAAKEALPDVLVAAPSTCSWWYYWTSQIGYTDNAAHYNEDFLPWFLAQMAAAEKTYGKRLLDYLDIHYYFQADVTATDPATQALRLRMTRSLWDTTYVDESWIGTDTPQNHQWNPTVVELIPRFRTLIEINYPGTKLSVSEFSSTLDTDITGGLVTVDALGIFGQQQLDSATYWETPDELGPIGLAYWLYRGFGTYFGSNSAQVNLATPNPDTQGVYAGTEDGKLTLVIVNKNPDTPIGFDLANLPFGAYFLRHFGGQAGIAKWQTNITISSSNYIVVPAYTAVFLKQY</sequence>
<name>A0AAD7K2J5_9AGAR</name>
<comment type="caution">
    <text evidence="2">The sequence shown here is derived from an EMBL/GenBank/DDBJ whole genome shotgun (WGS) entry which is preliminary data.</text>
</comment>
<evidence type="ECO:0000313" key="2">
    <source>
        <dbReference type="EMBL" id="KAJ7776983.1"/>
    </source>
</evidence>
<keyword evidence="2" id="KW-0378">Hydrolase</keyword>
<dbReference type="EMBL" id="JARJLG010000011">
    <property type="protein sequence ID" value="KAJ7776983.1"/>
    <property type="molecule type" value="Genomic_DNA"/>
</dbReference>
<dbReference type="SUPFAM" id="SSF51445">
    <property type="entry name" value="(Trans)glycosidases"/>
    <property type="match status" value="1"/>
</dbReference>
<evidence type="ECO:0000259" key="1">
    <source>
        <dbReference type="Pfam" id="PF12891"/>
    </source>
</evidence>
<proteinExistence type="predicted"/>
<reference evidence="2" key="1">
    <citation type="submission" date="2023-03" db="EMBL/GenBank/DDBJ databases">
        <title>Massive genome expansion in bonnet fungi (Mycena s.s.) driven by repeated elements and novel gene families across ecological guilds.</title>
        <authorList>
            <consortium name="Lawrence Berkeley National Laboratory"/>
            <person name="Harder C.B."/>
            <person name="Miyauchi S."/>
            <person name="Viragh M."/>
            <person name="Kuo A."/>
            <person name="Thoen E."/>
            <person name="Andreopoulos B."/>
            <person name="Lu D."/>
            <person name="Skrede I."/>
            <person name="Drula E."/>
            <person name="Henrissat B."/>
            <person name="Morin E."/>
            <person name="Kohler A."/>
            <person name="Barry K."/>
            <person name="LaButti K."/>
            <person name="Morin E."/>
            <person name="Salamov A."/>
            <person name="Lipzen A."/>
            <person name="Mereny Z."/>
            <person name="Hegedus B."/>
            <person name="Baldrian P."/>
            <person name="Stursova M."/>
            <person name="Weitz H."/>
            <person name="Taylor A."/>
            <person name="Grigoriev I.V."/>
            <person name="Nagy L.G."/>
            <person name="Martin F."/>
            <person name="Kauserud H."/>
        </authorList>
    </citation>
    <scope>NUCLEOTIDE SEQUENCE</scope>
    <source>
        <strain evidence="2">CBHHK188m</strain>
    </source>
</reference>
<dbReference type="InterPro" id="IPR024745">
    <property type="entry name" value="GH44_cat"/>
</dbReference>
<feature type="non-terminal residue" evidence="2">
    <location>
        <position position="1"/>
    </location>
</feature>
<accession>A0AAD7K2J5</accession>
<dbReference type="Gene3D" id="2.60.120.430">
    <property type="entry name" value="Galactose-binding lectin"/>
    <property type="match status" value="1"/>
</dbReference>